<dbReference type="PIRSF" id="PIRSF017082">
    <property type="entry name" value="YflP"/>
    <property type="match status" value="1"/>
</dbReference>
<sequence>MTTLSYASRFLQRFLAVAISTTIIPLAAAGEFPEKAIRLSVGYPAGGLSDVVARKLAEKVADTLKVPVIVENRPGAGGTINIAEVSRAKPDGYTLAFSATSPLTLTPYFSKVNYDPEKAVTPVIGIMYSPVVLLGTQTLQTSDFNGFISAAKQAPGKLRWATSGMGTIGHIMFGQISHDAGLDMNLIPYKGGSQQMNDALGGQFEVFSTNVSATLIENIKAGKLHALAIGAEQRIEGLPGTPTFNELGQPKANLKSNFGIVAPAGTPTPVIEKLNKAFDAALHDHDIADSLRQSGNIPNGGSAEVFQRIIDEESRNNRAIIKQAGLAAK</sequence>
<dbReference type="Gene3D" id="3.40.190.10">
    <property type="entry name" value="Periplasmic binding protein-like II"/>
    <property type="match status" value="1"/>
</dbReference>
<organism evidence="2 3">
    <name type="scientific">Advenella kashmirensis</name>
    <dbReference type="NCBI Taxonomy" id="310575"/>
    <lineage>
        <taxon>Bacteria</taxon>
        <taxon>Pseudomonadati</taxon>
        <taxon>Pseudomonadota</taxon>
        <taxon>Betaproteobacteria</taxon>
        <taxon>Burkholderiales</taxon>
        <taxon>Alcaligenaceae</taxon>
    </lineage>
</organism>
<accession>A0A356LHX9</accession>
<reference evidence="2 3" key="1">
    <citation type="journal article" date="2018" name="Nat. Biotechnol.">
        <title>A standardized bacterial taxonomy based on genome phylogeny substantially revises the tree of life.</title>
        <authorList>
            <person name="Parks D.H."/>
            <person name="Chuvochina M."/>
            <person name="Waite D.W."/>
            <person name="Rinke C."/>
            <person name="Skarshewski A."/>
            <person name="Chaumeil P.A."/>
            <person name="Hugenholtz P."/>
        </authorList>
    </citation>
    <scope>NUCLEOTIDE SEQUENCE [LARGE SCALE GENOMIC DNA]</scope>
    <source>
        <strain evidence="2">UBA10707</strain>
    </source>
</reference>
<comment type="similarity">
    <text evidence="1">Belongs to the UPF0065 (bug) family.</text>
</comment>
<proteinExistence type="inferred from homology"/>
<dbReference type="PANTHER" id="PTHR42928">
    <property type="entry name" value="TRICARBOXYLATE-BINDING PROTEIN"/>
    <property type="match status" value="1"/>
</dbReference>
<evidence type="ECO:0000256" key="1">
    <source>
        <dbReference type="ARBA" id="ARBA00006987"/>
    </source>
</evidence>
<dbReference type="Gene3D" id="3.40.190.150">
    <property type="entry name" value="Bordetella uptake gene, domain 1"/>
    <property type="match status" value="1"/>
</dbReference>
<dbReference type="CDD" id="cd07012">
    <property type="entry name" value="PBP2_Bug_TTT"/>
    <property type="match status" value="1"/>
</dbReference>
<dbReference type="PANTHER" id="PTHR42928:SF5">
    <property type="entry name" value="BLR1237 PROTEIN"/>
    <property type="match status" value="1"/>
</dbReference>
<dbReference type="Proteomes" id="UP000264036">
    <property type="component" value="Unassembled WGS sequence"/>
</dbReference>
<comment type="caution">
    <text evidence="2">The sequence shown here is derived from an EMBL/GenBank/DDBJ whole genome shotgun (WGS) entry which is preliminary data.</text>
</comment>
<dbReference type="SUPFAM" id="SSF53850">
    <property type="entry name" value="Periplasmic binding protein-like II"/>
    <property type="match status" value="1"/>
</dbReference>
<dbReference type="InterPro" id="IPR042100">
    <property type="entry name" value="Bug_dom1"/>
</dbReference>
<dbReference type="AlphaFoldDB" id="A0A356LHX9"/>
<dbReference type="InterPro" id="IPR005064">
    <property type="entry name" value="BUG"/>
</dbReference>
<dbReference type="Pfam" id="PF03401">
    <property type="entry name" value="TctC"/>
    <property type="match status" value="1"/>
</dbReference>
<evidence type="ECO:0000313" key="2">
    <source>
        <dbReference type="EMBL" id="HBP30439.1"/>
    </source>
</evidence>
<gene>
    <name evidence="2" type="ORF">DD666_13595</name>
</gene>
<name>A0A356LHX9_9BURK</name>
<protein>
    <submittedName>
        <fullName evidence="2">ABC transporter substrate-binding protein</fullName>
    </submittedName>
</protein>
<dbReference type="EMBL" id="DOEK01000029">
    <property type="protein sequence ID" value="HBP30439.1"/>
    <property type="molecule type" value="Genomic_DNA"/>
</dbReference>
<evidence type="ECO:0000313" key="3">
    <source>
        <dbReference type="Proteomes" id="UP000264036"/>
    </source>
</evidence>